<name>A0A1S4VQE8_9MYCO</name>
<accession>A0A1S4VQE8</accession>
<feature type="transmembrane region" description="Helical" evidence="1">
    <location>
        <begin position="94"/>
        <end position="116"/>
    </location>
</feature>
<keyword evidence="1" id="KW-1133">Transmembrane helix</keyword>
<proteinExistence type="predicted"/>
<sequence>MPPRGERSFGSLRVGRAALVFSIVAAALAMLVLQCSATPHRDAARVALPHHAVAVGSPRQLSDVVAGVHDHVGRAAFLTCTASDAVATVLSAPAMLRVLVLAVLALAVDVSAAVVCSCSNRGPPPHTAAAAIVGGRTLIHHLCVMRR</sequence>
<evidence type="ECO:0000256" key="1">
    <source>
        <dbReference type="SAM" id="Phobius"/>
    </source>
</evidence>
<dbReference type="KEGG" id="msao:MYCSP_09005"/>
<evidence type="ECO:0000313" key="3">
    <source>
        <dbReference type="Proteomes" id="UP000192434"/>
    </source>
</evidence>
<gene>
    <name evidence="2" type="ORF">BST43_04860</name>
</gene>
<keyword evidence="1" id="KW-0812">Transmembrane</keyword>
<comment type="caution">
    <text evidence="2">The sequence shown here is derived from an EMBL/GenBank/DDBJ whole genome shotgun (WGS) entry which is preliminary data.</text>
</comment>
<dbReference type="AlphaFoldDB" id="A0A1S4VQE8"/>
<dbReference type="EMBL" id="MVII01000004">
    <property type="protein sequence ID" value="ORB60068.1"/>
    <property type="molecule type" value="Genomic_DNA"/>
</dbReference>
<dbReference type="InterPro" id="IPR058714">
    <property type="entry name" value="LpqS"/>
</dbReference>
<keyword evidence="1" id="KW-0472">Membrane</keyword>
<dbReference type="Proteomes" id="UP000192434">
    <property type="component" value="Unassembled WGS sequence"/>
</dbReference>
<protein>
    <submittedName>
        <fullName evidence="2">Uncharacterized protein</fullName>
    </submittedName>
</protein>
<dbReference type="Pfam" id="PF26327">
    <property type="entry name" value="LpqS"/>
    <property type="match status" value="1"/>
</dbReference>
<reference evidence="2 3" key="1">
    <citation type="submission" date="2016-12" db="EMBL/GenBank/DDBJ databases">
        <title>The new phylogeny of genus Mycobacterium.</title>
        <authorList>
            <person name="Tortoli E."/>
            <person name="Trovato A."/>
            <person name="Cirillo D.M."/>
        </authorList>
    </citation>
    <scope>NUCLEOTIDE SEQUENCE [LARGE SCALE GENOMIC DNA]</scope>
    <source>
        <strain evidence="2 3">CCUG 66554</strain>
    </source>
</reference>
<evidence type="ECO:0000313" key="2">
    <source>
        <dbReference type="EMBL" id="ORB60068.1"/>
    </source>
</evidence>
<organism evidence="2 3">
    <name type="scientific">Mycobacteroides saopaulense</name>
    <dbReference type="NCBI Taxonomy" id="1578165"/>
    <lineage>
        <taxon>Bacteria</taxon>
        <taxon>Bacillati</taxon>
        <taxon>Actinomycetota</taxon>
        <taxon>Actinomycetes</taxon>
        <taxon>Mycobacteriales</taxon>
        <taxon>Mycobacteriaceae</taxon>
        <taxon>Mycobacteroides</taxon>
    </lineage>
</organism>